<dbReference type="SUPFAM" id="SSF57850">
    <property type="entry name" value="RING/U-box"/>
    <property type="match status" value="1"/>
</dbReference>
<dbReference type="Gene3D" id="2.60.120.260">
    <property type="entry name" value="Galactose-binding domain-like"/>
    <property type="match status" value="1"/>
</dbReference>
<dbReference type="GO" id="GO:0005634">
    <property type="term" value="C:nucleus"/>
    <property type="evidence" value="ECO:0007669"/>
    <property type="project" value="TreeGrafter"/>
</dbReference>
<feature type="compositionally biased region" description="Polar residues" evidence="14">
    <location>
        <begin position="326"/>
        <end position="336"/>
    </location>
</feature>
<keyword evidence="7" id="KW-0479">Metal-binding</keyword>
<protein>
    <recommendedName>
        <fullName evidence="5">RCR-type E3 ubiquitin transferase</fullName>
        <ecNumber evidence="5">2.3.2.33</ecNumber>
    </recommendedName>
</protein>
<feature type="compositionally biased region" description="Basic residues" evidence="14">
    <location>
        <begin position="312"/>
        <end position="323"/>
    </location>
</feature>
<proteinExistence type="inferred from homology"/>
<dbReference type="GO" id="GO:0030424">
    <property type="term" value="C:axon"/>
    <property type="evidence" value="ECO:0007669"/>
    <property type="project" value="UniProtKB-SubCell"/>
</dbReference>
<keyword evidence="11" id="KW-0862">Zinc</keyword>
<dbReference type="PROSITE" id="PS50089">
    <property type="entry name" value="ZF_RING_2"/>
    <property type="match status" value="1"/>
</dbReference>
<evidence type="ECO:0000256" key="14">
    <source>
        <dbReference type="SAM" id="MobiDB-lite"/>
    </source>
</evidence>
<dbReference type="InterPro" id="IPR013083">
    <property type="entry name" value="Znf_RING/FYVE/PHD"/>
</dbReference>
<dbReference type="PROSITE" id="PS51284">
    <property type="entry name" value="DOC"/>
    <property type="match status" value="1"/>
</dbReference>
<comment type="subcellular location">
    <subcellularLocation>
        <location evidence="2">Cell projection</location>
        <location evidence="2">Axon</location>
    </subcellularLocation>
</comment>
<evidence type="ECO:0000256" key="12">
    <source>
        <dbReference type="ARBA" id="ARBA00023273"/>
    </source>
</evidence>
<feature type="compositionally biased region" description="Polar residues" evidence="14">
    <location>
        <begin position="709"/>
        <end position="722"/>
    </location>
</feature>
<reference evidence="17" key="1">
    <citation type="journal article" date="2024" name="Gigascience">
        <title>Chromosome-level genome of the poultry shaft louse Menopon gallinae provides insight into the host-switching and adaptive evolution of parasitic lice.</title>
        <authorList>
            <person name="Xu Y."/>
            <person name="Ma L."/>
            <person name="Liu S."/>
            <person name="Liang Y."/>
            <person name="Liu Q."/>
            <person name="He Z."/>
            <person name="Tian L."/>
            <person name="Duan Y."/>
            <person name="Cai W."/>
            <person name="Li H."/>
            <person name="Song F."/>
        </authorList>
    </citation>
    <scope>NUCLEOTIDE SEQUENCE</scope>
    <source>
        <strain evidence="17">Cailab_2023a</strain>
    </source>
</reference>
<organism evidence="17">
    <name type="scientific">Menopon gallinae</name>
    <name type="common">poultry shaft louse</name>
    <dbReference type="NCBI Taxonomy" id="328185"/>
    <lineage>
        <taxon>Eukaryota</taxon>
        <taxon>Metazoa</taxon>
        <taxon>Ecdysozoa</taxon>
        <taxon>Arthropoda</taxon>
        <taxon>Hexapoda</taxon>
        <taxon>Insecta</taxon>
        <taxon>Pterygota</taxon>
        <taxon>Neoptera</taxon>
        <taxon>Paraneoptera</taxon>
        <taxon>Psocodea</taxon>
        <taxon>Troctomorpha</taxon>
        <taxon>Phthiraptera</taxon>
        <taxon>Amblycera</taxon>
        <taxon>Menoponidae</taxon>
        <taxon>Menopon</taxon>
    </lineage>
</organism>
<dbReference type="InterPro" id="IPR008979">
    <property type="entry name" value="Galactose-bd-like_sf"/>
</dbReference>
<evidence type="ECO:0000256" key="5">
    <source>
        <dbReference type="ARBA" id="ARBA00012249"/>
    </source>
</evidence>
<feature type="region of interest" description="Disordered" evidence="14">
    <location>
        <begin position="703"/>
        <end position="722"/>
    </location>
</feature>
<comment type="pathway">
    <text evidence="3">Protein modification; protein ubiquitination.</text>
</comment>
<feature type="region of interest" description="Disordered" evidence="14">
    <location>
        <begin position="425"/>
        <end position="499"/>
    </location>
</feature>
<feature type="region of interest" description="Disordered" evidence="14">
    <location>
        <begin position="74"/>
        <end position="108"/>
    </location>
</feature>
<dbReference type="GO" id="GO:0005886">
    <property type="term" value="C:plasma membrane"/>
    <property type="evidence" value="ECO:0007669"/>
    <property type="project" value="TreeGrafter"/>
</dbReference>
<keyword evidence="9 13" id="KW-0863">Zinc-finger</keyword>
<evidence type="ECO:0000256" key="6">
    <source>
        <dbReference type="ARBA" id="ARBA00022679"/>
    </source>
</evidence>
<evidence type="ECO:0000256" key="1">
    <source>
        <dbReference type="ARBA" id="ARBA00000333"/>
    </source>
</evidence>
<evidence type="ECO:0000256" key="7">
    <source>
        <dbReference type="ARBA" id="ARBA00022723"/>
    </source>
</evidence>
<keyword evidence="10" id="KW-0833">Ubl conjugation pathway</keyword>
<feature type="compositionally biased region" description="Polar residues" evidence="14">
    <location>
        <begin position="488"/>
        <end position="499"/>
    </location>
</feature>
<feature type="region of interest" description="Disordered" evidence="14">
    <location>
        <begin position="176"/>
        <end position="201"/>
    </location>
</feature>
<evidence type="ECO:0000259" key="15">
    <source>
        <dbReference type="PROSITE" id="PS50089"/>
    </source>
</evidence>
<feature type="compositionally biased region" description="Basic and acidic residues" evidence="14">
    <location>
        <begin position="91"/>
        <end position="102"/>
    </location>
</feature>
<dbReference type="SMART" id="SM01337">
    <property type="entry name" value="APC10"/>
    <property type="match status" value="1"/>
</dbReference>
<dbReference type="PANTHER" id="PTHR45943">
    <property type="entry name" value="E3 UBIQUITIN-PROTEIN LIGASE MYCBP2"/>
    <property type="match status" value="1"/>
</dbReference>
<dbReference type="EC" id="2.3.2.33" evidence="5"/>
<dbReference type="CDD" id="cd19799">
    <property type="entry name" value="Bbox2_MYCBP2"/>
    <property type="match status" value="1"/>
</dbReference>
<feature type="domain" description="DOC" evidence="16">
    <location>
        <begin position="711"/>
        <end position="889"/>
    </location>
</feature>
<keyword evidence="6" id="KW-0808">Transferase</keyword>
<comment type="caution">
    <text evidence="17">The sequence shown here is derived from an EMBL/GenBank/DDBJ whole genome shotgun (WGS) entry which is preliminary data.</text>
</comment>
<name>A0AAW2IDC7_9NEOP</name>
<feature type="domain" description="RING-type" evidence="15">
    <location>
        <begin position="1395"/>
        <end position="1446"/>
    </location>
</feature>
<dbReference type="EMBL" id="JARGDH010000001">
    <property type="protein sequence ID" value="KAL0280280.1"/>
    <property type="molecule type" value="Genomic_DNA"/>
</dbReference>
<dbReference type="PANTHER" id="PTHR45943:SF1">
    <property type="entry name" value="E3 UBIQUITIN-PROTEIN LIGASE MYCBP2"/>
    <property type="match status" value="1"/>
</dbReference>
<dbReference type="Pfam" id="PF03256">
    <property type="entry name" value="ANAPC10"/>
    <property type="match status" value="1"/>
</dbReference>
<dbReference type="SUPFAM" id="SSF49785">
    <property type="entry name" value="Galactose-binding domain-like"/>
    <property type="match status" value="1"/>
</dbReference>
<feature type="region of interest" description="Disordered" evidence="14">
    <location>
        <begin position="24"/>
        <end position="54"/>
    </location>
</feature>
<comment type="catalytic activity">
    <reaction evidence="1">
        <text>[E2 ubiquitin-conjugating enzyme]-S-ubiquitinyl-L-cysteine + [acceptor protein]-L-threonine = [E2 ubiquitin-conjugating enzyme]-L-cysteine + [acceptor protein]-3-O-ubiquitinyl-L-threonine.</text>
        <dbReference type="EC" id="2.3.2.33"/>
    </reaction>
</comment>
<comment type="similarity">
    <text evidence="4">Belongs to the RING-Cys relay (RCR) family.</text>
</comment>
<dbReference type="FunFam" id="3.30.40.10:FF:000078">
    <property type="entry name" value="E3 ubiquitin-protein ligase MYCBP2 isoform X1"/>
    <property type="match status" value="1"/>
</dbReference>
<dbReference type="GO" id="GO:0008582">
    <property type="term" value="P:regulation of synaptic assembly at neuromuscular junction"/>
    <property type="evidence" value="ECO:0007669"/>
    <property type="project" value="TreeGrafter"/>
</dbReference>
<dbReference type="GO" id="GO:0007411">
    <property type="term" value="P:axon guidance"/>
    <property type="evidence" value="ECO:0007669"/>
    <property type="project" value="TreeGrafter"/>
</dbReference>
<evidence type="ECO:0000256" key="11">
    <source>
        <dbReference type="ARBA" id="ARBA00022833"/>
    </source>
</evidence>
<feature type="compositionally biased region" description="Polar residues" evidence="14">
    <location>
        <begin position="425"/>
        <end position="447"/>
    </location>
</feature>
<dbReference type="GO" id="GO:0061630">
    <property type="term" value="F:ubiquitin protein ligase activity"/>
    <property type="evidence" value="ECO:0007669"/>
    <property type="project" value="UniProtKB-EC"/>
</dbReference>
<feature type="region of interest" description="Disordered" evidence="14">
    <location>
        <begin position="306"/>
        <end position="336"/>
    </location>
</feature>
<feature type="compositionally biased region" description="Basic and acidic residues" evidence="14">
    <location>
        <begin position="31"/>
        <end position="48"/>
    </location>
</feature>
<evidence type="ECO:0000256" key="4">
    <source>
        <dbReference type="ARBA" id="ARBA00005415"/>
    </source>
</evidence>
<evidence type="ECO:0000256" key="13">
    <source>
        <dbReference type="PROSITE-ProRule" id="PRU00175"/>
    </source>
</evidence>
<accession>A0AAW2IDC7</accession>
<evidence type="ECO:0000256" key="8">
    <source>
        <dbReference type="ARBA" id="ARBA00022737"/>
    </source>
</evidence>
<feature type="compositionally biased region" description="Basic and acidic residues" evidence="14">
    <location>
        <begin position="176"/>
        <end position="195"/>
    </location>
</feature>
<evidence type="ECO:0000313" key="17">
    <source>
        <dbReference type="EMBL" id="KAL0280280.1"/>
    </source>
</evidence>
<sequence>MACASFLKFHPSLPKQGALVVTRRIPSPKATTKEDFSKEQRQFQRHSVEVSTSGSYLHIQPATLESLTRSAANANANRTRRKNQSQQQEGSIKEETPADALKDTPQNENYKKLKNDEMKKEDNALTVSVLPPALKGLVLIWEELSNTCRRAVDQQILLPSPSFPSKLARNTTLNRDKVTMDVKDEPGKGKGESKKSSRKKKEWKITGKLNVLEEASGLAASFLNAAGDKEGYCELCGGVYPHPVTYHMRQAHPGCGGHAGGKGYNSSGNFCVGWAGHCGDGGVGGSSWYLVCDSCRDKYIQSKKDENFPSKERKKSSGKKKATVIHQGNNPSQMLSPSFCHNSSDAHLVMRANAMFLLDLASAGMPSQQRRSVSGMPSVSEHYSPPDLPGPFTPFGSFQCLPALGCHLQEQELNEILQRQTPQEMDISFNGNPQPNSRPVSECQLSDSDSEGQKGRLFHRSVSMGTSGAPWAKKEGDGKTPFPRKRNNSSSGELNTEGASSLLCRPSATLQKLVPGLDQSFIMNNEGRITLDLLRRPSVSFILRRHPLVALRLAMSHSLRKATCRLYAFQALNWLLRNVSQPECLHDLLWWFVAALSQPHSGPTLDADTVEEQIKKEDGDNSAVGDHPLSDITFAGDASIPLWKAFHQFLQTVADLMLLLPPSSPLQTMAVRCWGLKFSQVDHVFLHRSQVFNNISKILSRSEEETDETSNSMHRSHQSGSYQCSRSVVEALKDLTSTVEIKVSSRQAMVGSLTDSSTETFWESGDEDRNKTKTITITCAPNAVPKMVYVHIDNCRDLANKTTTVTFLSGPNSEELTKIRQAEVESRSTGWVSSPVLDNRHGVVRLELKGPDNSLRVRQVRILGEIGQSLVITQRSAFTIQQRLCESETLKVFRLITSQVFGKLILGESVPQPETEFDEQPEENNDLREHMVGILFSRSKLTHLQKQVCMHIVQAIRKETSRVREEWECLLCSPVPSSEIKPSDTYAFEMLSMVLALSGSSVGRIYLSHQYGLLTDLLSLLHTGSARVQRQVTALLRRVLPEVSPATLGNVLGVEKLPPSDFSVASSVAKQDAAFDPYKIGILDVFLSVVAKVLNVQVKVKGRDGKGLTTVTLATAVHPKDPVGQRWWLRGCISRKLAEDMIQLLNDMASGKLSEAWANVTKGAIAENILNLTRLDESQRGPTECLKTPTLWLALASLCVLDKDHVERLSSGQWSGADGQPPPPRPTCTNHDDNETCAIIQCSVCGNLCADCDKYLHLHRRTRMHQRQVCKEEEEAIKVDLHEGCGRTKLFWILALADSSTLKAMVEFRERSKSKSTTVGVGVCRFCGATGNSGLLAIGNVCADHDCQEHARNACTKVHPCGHVCGGLSGETECLPCLQGCRASSTLKQDADDMCMICFTEALACAPAIQLLCGHVFHVHCTRSVLTTRWVGPRITFSFSQCPICKSPIEHPVLSELLKPIKELYEDVRRKALMRLEYEGLHRAVAITSPGAKFYNDPTAYAMDRYAYYVCFKCNKAYYGGEARCDAEMNCDYDPSELVCGGCSDVARAQMCPKHGTDFLEYKCRYCCSVAVFFCFGTTHFCNSCHDEFQRVTNIPKTELPACPAGPKGKQLEGDECPLHVSHPPTGEEFALGCGVCRNAHTF</sequence>
<keyword evidence="12" id="KW-0966">Cell projection</keyword>
<evidence type="ECO:0000256" key="10">
    <source>
        <dbReference type="ARBA" id="ARBA00022786"/>
    </source>
</evidence>
<dbReference type="InterPro" id="IPR004939">
    <property type="entry name" value="APC_su10/DOC_dom"/>
</dbReference>
<evidence type="ECO:0000256" key="9">
    <source>
        <dbReference type="ARBA" id="ARBA00022771"/>
    </source>
</evidence>
<evidence type="ECO:0000259" key="16">
    <source>
        <dbReference type="PROSITE" id="PS51284"/>
    </source>
</evidence>
<dbReference type="SMART" id="SM00184">
    <property type="entry name" value="RING"/>
    <property type="match status" value="1"/>
</dbReference>
<dbReference type="InterPro" id="IPR001841">
    <property type="entry name" value="Znf_RING"/>
</dbReference>
<gene>
    <name evidence="17" type="ORF">PYX00_001620</name>
</gene>
<dbReference type="GO" id="GO:0099174">
    <property type="term" value="P:regulation of presynapse organization"/>
    <property type="evidence" value="ECO:0007669"/>
    <property type="project" value="UniProtKB-ARBA"/>
</dbReference>
<evidence type="ECO:0000256" key="2">
    <source>
        <dbReference type="ARBA" id="ARBA00004489"/>
    </source>
</evidence>
<dbReference type="CDD" id="cd16463">
    <property type="entry name" value="RING-H2_PHR"/>
    <property type="match status" value="1"/>
</dbReference>
<dbReference type="GO" id="GO:0008270">
    <property type="term" value="F:zinc ion binding"/>
    <property type="evidence" value="ECO:0007669"/>
    <property type="project" value="UniProtKB-KW"/>
</dbReference>
<evidence type="ECO:0000256" key="3">
    <source>
        <dbReference type="ARBA" id="ARBA00004906"/>
    </source>
</evidence>
<keyword evidence="8" id="KW-0677">Repeat</keyword>
<dbReference type="Gene3D" id="3.30.40.10">
    <property type="entry name" value="Zinc/RING finger domain, C3HC4 (zinc finger)"/>
    <property type="match status" value="1"/>
</dbReference>